<evidence type="ECO:0000313" key="4">
    <source>
        <dbReference type="Proteomes" id="UP001165065"/>
    </source>
</evidence>
<reference evidence="4" key="1">
    <citation type="journal article" date="2023" name="Commun. Biol.">
        <title>Genome analysis of Parmales, the sister group of diatoms, reveals the evolutionary specialization of diatoms from phago-mixotrophs to photoautotrophs.</title>
        <authorList>
            <person name="Ban H."/>
            <person name="Sato S."/>
            <person name="Yoshikawa S."/>
            <person name="Yamada K."/>
            <person name="Nakamura Y."/>
            <person name="Ichinomiya M."/>
            <person name="Sato N."/>
            <person name="Blanc-Mathieu R."/>
            <person name="Endo H."/>
            <person name="Kuwata A."/>
            <person name="Ogata H."/>
        </authorList>
    </citation>
    <scope>NUCLEOTIDE SEQUENCE [LARGE SCALE GENOMIC DNA]</scope>
</reference>
<dbReference type="EMBL" id="BRYA01001079">
    <property type="protein sequence ID" value="GMI38522.1"/>
    <property type="molecule type" value="Genomic_DNA"/>
</dbReference>
<feature type="region of interest" description="Disordered" evidence="2">
    <location>
        <begin position="215"/>
        <end position="296"/>
    </location>
</feature>
<comment type="caution">
    <text evidence="3">The sequence shown here is derived from an EMBL/GenBank/DDBJ whole genome shotgun (WGS) entry which is preliminary data.</text>
</comment>
<keyword evidence="1" id="KW-0175">Coiled coil</keyword>
<accession>A0A9W7L7J0</accession>
<feature type="compositionally biased region" description="Low complexity" evidence="2">
    <location>
        <begin position="254"/>
        <end position="274"/>
    </location>
</feature>
<name>A0A9W7L7J0_9STRA</name>
<sequence length="296" mass="32152">MCIERTPSPQRRGSTTFSNLFNLGGPVSSAKSTEDRIRSSLPEIIDVEESEIKKLQREVELLKRQVSFLGSKTAIWLAHRFDLPLPSELENEDAFNISEQCISALSPANSKDNTLFTLKDKPLANIIASQYFQLAHLNPNPTIANPARFTPSGYVERMKDLISCDVVLTGAPQDFAKNWATSKYGGPLAGRFEAWLVDNKHVPLQKLSTLARRRAETHWASQSQESSQESSSASASAATTAEATPVMDSPSTLSTTSGAPAPSGGASSRGASSGNPNTRSSDRNKSSDRKNKKARR</sequence>
<evidence type="ECO:0000256" key="2">
    <source>
        <dbReference type="SAM" id="MobiDB-lite"/>
    </source>
</evidence>
<keyword evidence="4" id="KW-1185">Reference proteome</keyword>
<evidence type="ECO:0000256" key="1">
    <source>
        <dbReference type="SAM" id="Coils"/>
    </source>
</evidence>
<dbReference type="AlphaFoldDB" id="A0A9W7L7J0"/>
<feature type="compositionally biased region" description="Basic and acidic residues" evidence="2">
    <location>
        <begin position="280"/>
        <end position="289"/>
    </location>
</feature>
<feature type="compositionally biased region" description="Low complexity" evidence="2">
    <location>
        <begin position="220"/>
        <end position="244"/>
    </location>
</feature>
<proteinExistence type="predicted"/>
<feature type="coiled-coil region" evidence="1">
    <location>
        <begin position="45"/>
        <end position="72"/>
    </location>
</feature>
<evidence type="ECO:0000313" key="3">
    <source>
        <dbReference type="EMBL" id="GMI38522.1"/>
    </source>
</evidence>
<organism evidence="3 4">
    <name type="scientific">Triparma columacea</name>
    <dbReference type="NCBI Taxonomy" id="722753"/>
    <lineage>
        <taxon>Eukaryota</taxon>
        <taxon>Sar</taxon>
        <taxon>Stramenopiles</taxon>
        <taxon>Ochrophyta</taxon>
        <taxon>Bolidophyceae</taxon>
        <taxon>Parmales</taxon>
        <taxon>Triparmaceae</taxon>
        <taxon>Triparma</taxon>
    </lineage>
</organism>
<protein>
    <submittedName>
        <fullName evidence="3">Uncharacterized protein</fullName>
    </submittedName>
</protein>
<gene>
    <name evidence="3" type="ORF">TrCOL_g6831</name>
</gene>
<dbReference type="Proteomes" id="UP001165065">
    <property type="component" value="Unassembled WGS sequence"/>
</dbReference>